<proteinExistence type="predicted"/>
<dbReference type="EMBL" id="JAQIZT010000013">
    <property type="protein sequence ID" value="KAJ6975154.1"/>
    <property type="molecule type" value="Genomic_DNA"/>
</dbReference>
<dbReference type="Gene3D" id="3.30.559.10">
    <property type="entry name" value="Chloramphenicol acetyltransferase-like domain"/>
    <property type="match status" value="1"/>
</dbReference>
<sequence>MIEEYLRSTASLMVSKGRPLFTVPGTYIVSDLRRAGLEKVDFGWGNAIYVGLQKPSLNLQAFIFRLQIRKEKMGSLYHIACHLLLWKDFTRSLKAC</sequence>
<comment type="caution">
    <text evidence="1">The sequence shown here is derived from an EMBL/GenBank/DDBJ whole genome shotgun (WGS) entry which is preliminary data.</text>
</comment>
<accession>A0AAD6LXJ0</accession>
<reference evidence="1" key="1">
    <citation type="journal article" date="2023" name="Mol. Ecol. Resour.">
        <title>Chromosome-level genome assembly of a triploid poplar Populus alba 'Berolinensis'.</title>
        <authorList>
            <person name="Chen S."/>
            <person name="Yu Y."/>
            <person name="Wang X."/>
            <person name="Wang S."/>
            <person name="Zhang T."/>
            <person name="Zhou Y."/>
            <person name="He R."/>
            <person name="Meng N."/>
            <person name="Wang Y."/>
            <person name="Liu W."/>
            <person name="Liu Z."/>
            <person name="Liu J."/>
            <person name="Guo Q."/>
            <person name="Huang H."/>
            <person name="Sederoff R.R."/>
            <person name="Wang G."/>
            <person name="Qu G."/>
            <person name="Chen S."/>
        </authorList>
    </citation>
    <scope>NUCLEOTIDE SEQUENCE</scope>
    <source>
        <strain evidence="1">SC-2020</strain>
    </source>
</reference>
<dbReference type="Proteomes" id="UP001164929">
    <property type="component" value="Chromosome 13"/>
</dbReference>
<evidence type="ECO:0000313" key="2">
    <source>
        <dbReference type="Proteomes" id="UP001164929"/>
    </source>
</evidence>
<dbReference type="AlphaFoldDB" id="A0AAD6LXJ0"/>
<dbReference type="InterPro" id="IPR023213">
    <property type="entry name" value="CAT-like_dom_sf"/>
</dbReference>
<name>A0AAD6LXJ0_9ROSI</name>
<protein>
    <submittedName>
        <fullName evidence="1">Uncharacterized protein</fullName>
    </submittedName>
</protein>
<organism evidence="1 2">
    <name type="scientific">Populus alba x Populus x berolinensis</name>
    <dbReference type="NCBI Taxonomy" id="444605"/>
    <lineage>
        <taxon>Eukaryota</taxon>
        <taxon>Viridiplantae</taxon>
        <taxon>Streptophyta</taxon>
        <taxon>Embryophyta</taxon>
        <taxon>Tracheophyta</taxon>
        <taxon>Spermatophyta</taxon>
        <taxon>Magnoliopsida</taxon>
        <taxon>eudicotyledons</taxon>
        <taxon>Gunneridae</taxon>
        <taxon>Pentapetalae</taxon>
        <taxon>rosids</taxon>
        <taxon>fabids</taxon>
        <taxon>Malpighiales</taxon>
        <taxon>Salicaceae</taxon>
        <taxon>Saliceae</taxon>
        <taxon>Populus</taxon>
    </lineage>
</organism>
<evidence type="ECO:0000313" key="1">
    <source>
        <dbReference type="EMBL" id="KAJ6975154.1"/>
    </source>
</evidence>
<keyword evidence="2" id="KW-1185">Reference proteome</keyword>
<gene>
    <name evidence="1" type="ORF">NC653_031105</name>
</gene>